<keyword evidence="7" id="KW-0456">Lyase</keyword>
<dbReference type="PROSITE" id="PS51171">
    <property type="entry name" value="PREPHENATE_DEHYDR_3"/>
    <property type="match status" value="1"/>
</dbReference>
<evidence type="ECO:0000256" key="1">
    <source>
        <dbReference type="ARBA" id="ARBA00004741"/>
    </source>
</evidence>
<feature type="domain" description="ACT" evidence="11">
    <location>
        <begin position="202"/>
        <end position="277"/>
    </location>
</feature>
<comment type="catalytic activity">
    <reaction evidence="8">
        <text>prephenate + H(+) = 3-phenylpyruvate + CO2 + H2O</text>
        <dbReference type="Rhea" id="RHEA:21648"/>
        <dbReference type="ChEBI" id="CHEBI:15377"/>
        <dbReference type="ChEBI" id="CHEBI:15378"/>
        <dbReference type="ChEBI" id="CHEBI:16526"/>
        <dbReference type="ChEBI" id="CHEBI:18005"/>
        <dbReference type="ChEBI" id="CHEBI:29934"/>
        <dbReference type="EC" id="4.2.1.51"/>
    </reaction>
</comment>
<dbReference type="SUPFAM" id="SSF55021">
    <property type="entry name" value="ACT-like"/>
    <property type="match status" value="1"/>
</dbReference>
<dbReference type="AlphaFoldDB" id="A0A0R1S9K8"/>
<evidence type="ECO:0000259" key="11">
    <source>
        <dbReference type="PROSITE" id="PS51671"/>
    </source>
</evidence>
<dbReference type="Gene3D" id="3.30.70.260">
    <property type="match status" value="1"/>
</dbReference>
<evidence type="ECO:0000256" key="2">
    <source>
        <dbReference type="ARBA" id="ARBA00013147"/>
    </source>
</evidence>
<dbReference type="GO" id="GO:0004664">
    <property type="term" value="F:prephenate dehydratase activity"/>
    <property type="evidence" value="ECO:0007669"/>
    <property type="project" value="UniProtKB-EC"/>
</dbReference>
<dbReference type="EMBL" id="AZEY01000098">
    <property type="protein sequence ID" value="KRL64164.1"/>
    <property type="molecule type" value="Genomic_DNA"/>
</dbReference>
<gene>
    <name evidence="12" type="ORF">FC85_GL001438</name>
</gene>
<evidence type="ECO:0000259" key="10">
    <source>
        <dbReference type="PROSITE" id="PS51171"/>
    </source>
</evidence>
<dbReference type="STRING" id="1423739.FC85_GL001438"/>
<dbReference type="Gene3D" id="3.40.190.10">
    <property type="entry name" value="Periplasmic binding protein-like II"/>
    <property type="match status" value="2"/>
</dbReference>
<evidence type="ECO:0000256" key="5">
    <source>
        <dbReference type="ARBA" id="ARBA00023141"/>
    </source>
</evidence>
<sequence length="280" mass="31038">MKLSVLGPAGTFTDAAAKAYLKTQPGTTVTLDYHPTFDQVYQAVCRDNLGLLPLENQLDGYVSATLQRLQTADVTEIGEVTIPVNFGLVANVANLNQIKRIYVQFKTEGQCQNLLSQLPSVQIMTTSSNMISLEKFQTGEIGDAAIVPQSEMSGLQFPLMKNHVADQDDNNTRFIIFKNQPANLDELSKQPLDTNHFKAPLFVTPSFNDQPGTLYEILGYFAKAKLNLITLMSLPTKTELGVYSFYIEVSGTRDQQEEIFATLTELASLYHVHLLGFYAV</sequence>
<evidence type="ECO:0000256" key="9">
    <source>
        <dbReference type="PIRSR" id="PIRSR001500-2"/>
    </source>
</evidence>
<feature type="site" description="Essential for prephenate dehydratase activity" evidence="9">
    <location>
        <position position="172"/>
    </location>
</feature>
<dbReference type="PATRIC" id="fig|1423739.3.peg.1505"/>
<protein>
    <recommendedName>
        <fullName evidence="3">Prephenate dehydratase</fullName>
        <ecNumber evidence="2">4.2.1.51</ecNumber>
    </recommendedName>
</protein>
<accession>A0A0R1S9K8</accession>
<dbReference type="PROSITE" id="PS51671">
    <property type="entry name" value="ACT"/>
    <property type="match status" value="1"/>
</dbReference>
<proteinExistence type="predicted"/>
<dbReference type="InterPro" id="IPR008242">
    <property type="entry name" value="Chor_mutase/pphenate_deHydtase"/>
</dbReference>
<comment type="pathway">
    <text evidence="1">Amino-acid biosynthesis; L-phenylalanine biosynthesis; phenylpyruvate from prephenate: step 1/1.</text>
</comment>
<evidence type="ECO:0000313" key="13">
    <source>
        <dbReference type="Proteomes" id="UP000052013"/>
    </source>
</evidence>
<keyword evidence="5" id="KW-0057">Aromatic amino acid biosynthesis</keyword>
<dbReference type="Pfam" id="PF00800">
    <property type="entry name" value="PDT"/>
    <property type="match status" value="1"/>
</dbReference>
<reference evidence="12 13" key="1">
    <citation type="journal article" date="2015" name="Genome Announc.">
        <title>Expanding the biotechnology potential of lactobacilli through comparative genomics of 213 strains and associated genera.</title>
        <authorList>
            <person name="Sun Z."/>
            <person name="Harris H.M."/>
            <person name="McCann A."/>
            <person name="Guo C."/>
            <person name="Argimon S."/>
            <person name="Zhang W."/>
            <person name="Yang X."/>
            <person name="Jeffery I.B."/>
            <person name="Cooney J.C."/>
            <person name="Kagawa T.F."/>
            <person name="Liu W."/>
            <person name="Song Y."/>
            <person name="Salvetti E."/>
            <person name="Wrobel A."/>
            <person name="Rasinkangas P."/>
            <person name="Parkhill J."/>
            <person name="Rea M.C."/>
            <person name="O'Sullivan O."/>
            <person name="Ritari J."/>
            <person name="Douillard F.P."/>
            <person name="Paul Ross R."/>
            <person name="Yang R."/>
            <person name="Briner A.E."/>
            <person name="Felis G.E."/>
            <person name="de Vos W.M."/>
            <person name="Barrangou R."/>
            <person name="Klaenhammer T.R."/>
            <person name="Caufield P.W."/>
            <person name="Cui Y."/>
            <person name="Zhang H."/>
            <person name="O'Toole P.W."/>
        </authorList>
    </citation>
    <scope>NUCLEOTIDE SEQUENCE [LARGE SCALE GENOMIC DNA]</scope>
    <source>
        <strain evidence="12 13">DSM 14421</strain>
    </source>
</reference>
<evidence type="ECO:0000256" key="8">
    <source>
        <dbReference type="ARBA" id="ARBA00047848"/>
    </source>
</evidence>
<dbReference type="InterPro" id="IPR002912">
    <property type="entry name" value="ACT_dom"/>
</dbReference>
<keyword evidence="4" id="KW-0028">Amino-acid biosynthesis</keyword>
<dbReference type="Proteomes" id="UP000052013">
    <property type="component" value="Unassembled WGS sequence"/>
</dbReference>
<dbReference type="RefSeq" id="WP_057865851.1">
    <property type="nucleotide sequence ID" value="NZ_AZEY01000098.1"/>
</dbReference>
<comment type="caution">
    <text evidence="12">The sequence shown here is derived from an EMBL/GenBank/DDBJ whole genome shotgun (WGS) entry which is preliminary data.</text>
</comment>
<dbReference type="PANTHER" id="PTHR21022">
    <property type="entry name" value="PREPHENATE DEHYDRATASE P PROTEIN"/>
    <property type="match status" value="1"/>
</dbReference>
<evidence type="ECO:0000256" key="6">
    <source>
        <dbReference type="ARBA" id="ARBA00023222"/>
    </source>
</evidence>
<evidence type="ECO:0000256" key="4">
    <source>
        <dbReference type="ARBA" id="ARBA00022605"/>
    </source>
</evidence>
<dbReference type="InterPro" id="IPR001086">
    <property type="entry name" value="Preph_deHydtase"/>
</dbReference>
<dbReference type="GO" id="GO:0005737">
    <property type="term" value="C:cytoplasm"/>
    <property type="evidence" value="ECO:0007669"/>
    <property type="project" value="TreeGrafter"/>
</dbReference>
<keyword evidence="6" id="KW-0584">Phenylalanine biosynthesis</keyword>
<dbReference type="PANTHER" id="PTHR21022:SF19">
    <property type="entry name" value="PREPHENATE DEHYDRATASE-RELATED"/>
    <property type="match status" value="1"/>
</dbReference>
<dbReference type="EC" id="4.2.1.51" evidence="2"/>
<dbReference type="PIRSF" id="PIRSF001500">
    <property type="entry name" value="Chor_mut_pdt_Ppr"/>
    <property type="match status" value="1"/>
</dbReference>
<dbReference type="CDD" id="cd04905">
    <property type="entry name" value="ACT_CM-PDT"/>
    <property type="match status" value="1"/>
</dbReference>
<dbReference type="InterPro" id="IPR045865">
    <property type="entry name" value="ACT-like_dom_sf"/>
</dbReference>
<evidence type="ECO:0000256" key="7">
    <source>
        <dbReference type="ARBA" id="ARBA00023239"/>
    </source>
</evidence>
<dbReference type="GO" id="GO:0009094">
    <property type="term" value="P:L-phenylalanine biosynthetic process"/>
    <property type="evidence" value="ECO:0007669"/>
    <property type="project" value="UniProtKB-UniPathway"/>
</dbReference>
<evidence type="ECO:0000256" key="3">
    <source>
        <dbReference type="ARBA" id="ARBA00021872"/>
    </source>
</evidence>
<organism evidence="12 13">
    <name type="scientific">Lentilactobacillus diolivorans DSM 14421</name>
    <dbReference type="NCBI Taxonomy" id="1423739"/>
    <lineage>
        <taxon>Bacteria</taxon>
        <taxon>Bacillati</taxon>
        <taxon>Bacillota</taxon>
        <taxon>Bacilli</taxon>
        <taxon>Lactobacillales</taxon>
        <taxon>Lactobacillaceae</taxon>
        <taxon>Lentilactobacillus</taxon>
    </lineage>
</organism>
<name>A0A0R1S9K8_9LACO</name>
<feature type="domain" description="Prephenate dehydratase" evidence="10">
    <location>
        <begin position="2"/>
        <end position="179"/>
    </location>
</feature>
<dbReference type="SUPFAM" id="SSF53850">
    <property type="entry name" value="Periplasmic binding protein-like II"/>
    <property type="match status" value="1"/>
</dbReference>
<evidence type="ECO:0000313" key="12">
    <source>
        <dbReference type="EMBL" id="KRL64164.1"/>
    </source>
</evidence>
<dbReference type="UniPathway" id="UPA00121">
    <property type="reaction ID" value="UER00345"/>
</dbReference>